<dbReference type="InterPro" id="IPR027267">
    <property type="entry name" value="AH/BAR_dom_sf"/>
</dbReference>
<keyword evidence="1" id="KW-0479">Metal-binding</keyword>
<reference evidence="5" key="1">
    <citation type="submission" date="2017-02" db="UniProtKB">
        <authorList>
            <consortium name="WormBaseParasite"/>
        </authorList>
    </citation>
    <scope>IDENTIFICATION</scope>
</reference>
<dbReference type="Proteomes" id="UP000036681">
    <property type="component" value="Unplaced"/>
</dbReference>
<keyword evidence="2" id="KW-0862">Zinc</keyword>
<dbReference type="InterPro" id="IPR004148">
    <property type="entry name" value="BAR_dom"/>
</dbReference>
<protein>
    <submittedName>
        <fullName evidence="5">BRO1 domain-containing protein</fullName>
    </submittedName>
</protein>
<dbReference type="GO" id="GO:0005096">
    <property type="term" value="F:GTPase activator activity"/>
    <property type="evidence" value="ECO:0007669"/>
    <property type="project" value="InterPro"/>
</dbReference>
<name>A0A0M3I1Q7_ASCLU</name>
<evidence type="ECO:0000256" key="1">
    <source>
        <dbReference type="ARBA" id="ARBA00022723"/>
    </source>
</evidence>
<evidence type="ECO:0000313" key="5">
    <source>
        <dbReference type="WBParaSite" id="ALUE_0001026701-mRNA-1"/>
    </source>
</evidence>
<organism evidence="4 5">
    <name type="scientific">Ascaris lumbricoides</name>
    <name type="common">Giant roundworm</name>
    <dbReference type="NCBI Taxonomy" id="6252"/>
    <lineage>
        <taxon>Eukaryota</taxon>
        <taxon>Metazoa</taxon>
        <taxon>Ecdysozoa</taxon>
        <taxon>Nematoda</taxon>
        <taxon>Chromadorea</taxon>
        <taxon>Rhabditida</taxon>
        <taxon>Spirurina</taxon>
        <taxon>Ascaridomorpha</taxon>
        <taxon>Ascaridoidea</taxon>
        <taxon>Ascarididae</taxon>
        <taxon>Ascaris</taxon>
    </lineage>
</organism>
<keyword evidence="4" id="KW-1185">Reference proteome</keyword>
<dbReference type="InterPro" id="IPR045258">
    <property type="entry name" value="ACAP1/2/3-like"/>
</dbReference>
<dbReference type="GO" id="GO:0005737">
    <property type="term" value="C:cytoplasm"/>
    <property type="evidence" value="ECO:0007669"/>
    <property type="project" value="InterPro"/>
</dbReference>
<dbReference type="WBParaSite" id="ALUE_0001026701-mRNA-1">
    <property type="protein sequence ID" value="ALUE_0001026701-mRNA-1"/>
    <property type="gene ID" value="ALUE_0001026701"/>
</dbReference>
<sequence length="305" mass="33911">MGTVEPLPKLDFTEALKDSPRQMIAIHEGYFTRLEGRLNELIRLLTTMAEHGKHYVNTFYSDALNDDKWNSKMTVLPSPWPCFAFGEPRLWVSHHPWNGESGVGSFTESLPQDATTVATLKSLSDAYAHVVYLHRVLIENASANICSSINGFIKGELAKVSETRSQLESLSTSLDDALARKAAVPRARSAELADAKNALTAVGTCFAHTALDYVAQINITQAHKDHIILDALWSFVKECNSFFSRGHAFFDEWTAIENGSISDTVAALINKGKCVERKMQDRHSLVPKVGFCCLKDDPGNRVRWI</sequence>
<evidence type="ECO:0000313" key="4">
    <source>
        <dbReference type="Proteomes" id="UP000036681"/>
    </source>
</evidence>
<dbReference type="GO" id="GO:0046872">
    <property type="term" value="F:metal ion binding"/>
    <property type="evidence" value="ECO:0007669"/>
    <property type="project" value="UniProtKB-KW"/>
</dbReference>
<dbReference type="SUPFAM" id="SSF103657">
    <property type="entry name" value="BAR/IMD domain-like"/>
    <property type="match status" value="1"/>
</dbReference>
<proteinExistence type="predicted"/>
<dbReference type="AlphaFoldDB" id="A0A0M3I1Q7"/>
<dbReference type="Pfam" id="PF16746">
    <property type="entry name" value="BAR_3"/>
    <property type="match status" value="1"/>
</dbReference>
<dbReference type="PANTHER" id="PTHR23180:SF399">
    <property type="entry name" value="BLOWN FUSE, ISOFORM A-RELATED"/>
    <property type="match status" value="1"/>
</dbReference>
<dbReference type="Gene3D" id="1.20.1270.60">
    <property type="entry name" value="Arfaptin homology (AH) domain/BAR domain"/>
    <property type="match status" value="1"/>
</dbReference>
<accession>A0A0M3I1Q7</accession>
<evidence type="ECO:0000259" key="3">
    <source>
        <dbReference type="Pfam" id="PF16746"/>
    </source>
</evidence>
<feature type="domain" description="BAR" evidence="3">
    <location>
        <begin position="105"/>
        <end position="254"/>
    </location>
</feature>
<dbReference type="PANTHER" id="PTHR23180">
    <property type="entry name" value="CENTAURIN/ARF"/>
    <property type="match status" value="1"/>
</dbReference>
<evidence type="ECO:0000256" key="2">
    <source>
        <dbReference type="ARBA" id="ARBA00022833"/>
    </source>
</evidence>